<comment type="caution">
    <text evidence="3">The sequence shown here is derived from an EMBL/GenBank/DDBJ whole genome shotgun (WGS) entry which is preliminary data.</text>
</comment>
<feature type="coiled-coil region" evidence="1">
    <location>
        <begin position="206"/>
        <end position="282"/>
    </location>
</feature>
<dbReference type="SUPFAM" id="SSF57997">
    <property type="entry name" value="Tropomyosin"/>
    <property type="match status" value="1"/>
</dbReference>
<feature type="region of interest" description="Disordered" evidence="2">
    <location>
        <begin position="287"/>
        <end position="345"/>
    </location>
</feature>
<evidence type="ECO:0000313" key="4">
    <source>
        <dbReference type="Proteomes" id="UP000246078"/>
    </source>
</evidence>
<dbReference type="VEuPathDB" id="TriTrypDB:Tc_MARK_9662"/>
<dbReference type="Gene3D" id="1.20.5.340">
    <property type="match status" value="1"/>
</dbReference>
<name>A0A2V2WA98_TRYCR</name>
<reference evidence="3 4" key="1">
    <citation type="journal article" date="2018" name="Microb. Genom.">
        <title>Expanding an expanded genome: long-read sequencing of Trypanosoma cruzi.</title>
        <authorList>
            <person name="Berna L."/>
            <person name="Rodriguez M."/>
            <person name="Chiribao M.L."/>
            <person name="Parodi-Talice A."/>
            <person name="Pita S."/>
            <person name="Rijo G."/>
            <person name="Alvarez-Valin F."/>
            <person name="Robello C."/>
        </authorList>
    </citation>
    <scope>NUCLEOTIDE SEQUENCE [LARGE SCALE GENOMIC DNA]</scope>
    <source>
        <strain evidence="3 4">TCC</strain>
    </source>
</reference>
<dbReference type="Proteomes" id="UP000246078">
    <property type="component" value="Unassembled WGS sequence"/>
</dbReference>
<keyword evidence="1" id="KW-0175">Coiled coil</keyword>
<protein>
    <submittedName>
        <fullName evidence="3">Putative NUP-1 protein</fullName>
    </submittedName>
</protein>
<gene>
    <name evidence="3" type="ORF">C3747_136g126</name>
</gene>
<dbReference type="VEuPathDB" id="TriTrypDB:TcBrA4_0071850"/>
<dbReference type="VEuPathDB" id="TriTrypDB:C3747_136g126"/>
<evidence type="ECO:0000313" key="3">
    <source>
        <dbReference type="EMBL" id="PWV05167.1"/>
    </source>
</evidence>
<sequence>MMERSMSVRCRLRPRFCETPRALSLRSFSRSRACRRTSCCRAALATGWRRASWSCRRRWSRASGGSPVFHQAWRRAMRSCCGCGGSWKNHQLEYHRLEGRYKALKRQRAEEVEQLQRQNERLVQQLREKRDKIGSLSRQMRDSEVAAKQQAEELAQAFNLLETQMQALREEVEGGQPRGRQARRPGRRQGVEETTEAEGKMLRGRITFLEHTLRQKETEMHRLQEELGRNEAQLDQFEDQVTFATQRLENTARRSTHLEQKVHELKRTNQELREELGAVRARVVVQAERRSPQRAPSTDVLREALHGGRASSLASTPTQGEREGRAASALPRAAAKRPRAIDASS</sequence>
<feature type="region of interest" description="Disordered" evidence="2">
    <location>
        <begin position="171"/>
        <end position="200"/>
    </location>
</feature>
<dbReference type="AlphaFoldDB" id="A0A2V2WA98"/>
<accession>A0A2V2WA98</accession>
<proteinExistence type="predicted"/>
<evidence type="ECO:0000256" key="2">
    <source>
        <dbReference type="SAM" id="MobiDB-lite"/>
    </source>
</evidence>
<dbReference type="VEuPathDB" id="TriTrypDB:TcYC6_0076550"/>
<dbReference type="EMBL" id="PRFC01000136">
    <property type="protein sequence ID" value="PWV05167.1"/>
    <property type="molecule type" value="Genomic_DNA"/>
</dbReference>
<organism evidence="3 4">
    <name type="scientific">Trypanosoma cruzi</name>
    <dbReference type="NCBI Taxonomy" id="5693"/>
    <lineage>
        <taxon>Eukaryota</taxon>
        <taxon>Discoba</taxon>
        <taxon>Euglenozoa</taxon>
        <taxon>Kinetoplastea</taxon>
        <taxon>Metakinetoplastina</taxon>
        <taxon>Trypanosomatida</taxon>
        <taxon>Trypanosomatidae</taxon>
        <taxon>Trypanosoma</taxon>
        <taxon>Schizotrypanum</taxon>
    </lineage>
</organism>
<feature type="coiled-coil region" evidence="1">
    <location>
        <begin position="87"/>
        <end position="171"/>
    </location>
</feature>
<evidence type="ECO:0000256" key="1">
    <source>
        <dbReference type="SAM" id="Coils"/>
    </source>
</evidence>